<dbReference type="OrthoDB" id="413313at2759"/>
<dbReference type="Proteomes" id="UP000799118">
    <property type="component" value="Unassembled WGS sequence"/>
</dbReference>
<accession>A0A6A4IBG1</accession>
<evidence type="ECO:0000256" key="6">
    <source>
        <dbReference type="SAM" id="Phobius"/>
    </source>
</evidence>
<evidence type="ECO:0000313" key="7">
    <source>
        <dbReference type="EMBL" id="KAE9407961.1"/>
    </source>
</evidence>
<proteinExistence type="predicted"/>
<evidence type="ECO:0000313" key="8">
    <source>
        <dbReference type="Proteomes" id="UP000799118"/>
    </source>
</evidence>
<evidence type="ECO:0000256" key="5">
    <source>
        <dbReference type="ARBA" id="ARBA00023136"/>
    </source>
</evidence>
<evidence type="ECO:0000256" key="2">
    <source>
        <dbReference type="ARBA" id="ARBA00022692"/>
    </source>
</evidence>
<sequence length="552" mass="62011">MSSFSQNFVKPLAINSRQDDEQTRIDFVTAYSQSLDVTLQQALEAEREAEWWSDIEKSSWNPFLLDYKIRFKRSPRTEDKIAAAKPSFILACFFPHLQQNQSQIKVPSSQLRLLLLVPFYYTRQEIALKRHELLRIRDEQARALGSLVLLRPQFQSSTDTYHLTKRLHQSIDPSSNIADIALFSSHTLASSKNAHNASLRTLARPSRLVRLWPRLFFGPPFVLYSIHSIYASRGTLLDLFRESKDVVKGFVLDWCIKPLVGVLETVKASKGDGTGAGLFISKEGVQADFDSLERMSLSLATDQLNYTPAQLDALSARIRLGDLTPVLKLYEEDIKSPLKSAIGGTLLRTLFIQVQKAKVDLDQALAGIDQLMKSQELTFAFVGLSPALAIVYVLGGLVRRLVRPSNTRRYGGKKERERMFWVMRRVERLLVLDPSSRDPNAKYDNKEDGQPSALTTGLLTLSINQLRTYAERYLPSSSSSPPSPSPSTFTPLPLYSAAMSSSSTTSSSASSLREAFLEDVNDLQDPELGIDQKQAVVERMWRCWGGVLGWGK</sequence>
<dbReference type="PANTHER" id="PTHR28234:SF1">
    <property type="entry name" value="NUCLEAR CONTROL OF ATPASE PROTEIN 2"/>
    <property type="match status" value="1"/>
</dbReference>
<dbReference type="AlphaFoldDB" id="A0A6A4IBG1"/>
<protein>
    <submittedName>
        <fullName evidence="7">NCA2-domain-containing protein</fullName>
    </submittedName>
</protein>
<keyword evidence="3 6" id="KW-1133">Transmembrane helix</keyword>
<evidence type="ECO:0000256" key="3">
    <source>
        <dbReference type="ARBA" id="ARBA00022989"/>
    </source>
</evidence>
<evidence type="ECO:0000256" key="1">
    <source>
        <dbReference type="ARBA" id="ARBA00004225"/>
    </source>
</evidence>
<name>A0A6A4IBG1_9AGAR</name>
<evidence type="ECO:0000256" key="4">
    <source>
        <dbReference type="ARBA" id="ARBA00023128"/>
    </source>
</evidence>
<dbReference type="GO" id="GO:0005741">
    <property type="term" value="C:mitochondrial outer membrane"/>
    <property type="evidence" value="ECO:0007669"/>
    <property type="project" value="TreeGrafter"/>
</dbReference>
<keyword evidence="4" id="KW-0496">Mitochondrion</keyword>
<feature type="transmembrane region" description="Helical" evidence="6">
    <location>
        <begin position="377"/>
        <end position="398"/>
    </location>
</feature>
<organism evidence="7 8">
    <name type="scientific">Gymnopus androsaceus JB14</name>
    <dbReference type="NCBI Taxonomy" id="1447944"/>
    <lineage>
        <taxon>Eukaryota</taxon>
        <taxon>Fungi</taxon>
        <taxon>Dikarya</taxon>
        <taxon>Basidiomycota</taxon>
        <taxon>Agaricomycotina</taxon>
        <taxon>Agaricomycetes</taxon>
        <taxon>Agaricomycetidae</taxon>
        <taxon>Agaricales</taxon>
        <taxon>Marasmiineae</taxon>
        <taxon>Omphalotaceae</taxon>
        <taxon>Gymnopus</taxon>
    </lineage>
</organism>
<dbReference type="PANTHER" id="PTHR28234">
    <property type="entry name" value="NUCLEAR CONTROL OF ATPASE PROTEIN 2"/>
    <property type="match status" value="1"/>
</dbReference>
<keyword evidence="8" id="KW-1185">Reference proteome</keyword>
<keyword evidence="5 6" id="KW-0472">Membrane</keyword>
<gene>
    <name evidence="7" type="ORF">BT96DRAFT_1013842</name>
</gene>
<reference evidence="7" key="1">
    <citation type="journal article" date="2019" name="Environ. Microbiol.">
        <title>Fungal ecological strategies reflected in gene transcription - a case study of two litter decomposers.</title>
        <authorList>
            <person name="Barbi F."/>
            <person name="Kohler A."/>
            <person name="Barry K."/>
            <person name="Baskaran P."/>
            <person name="Daum C."/>
            <person name="Fauchery L."/>
            <person name="Ihrmark K."/>
            <person name="Kuo A."/>
            <person name="LaButti K."/>
            <person name="Lipzen A."/>
            <person name="Morin E."/>
            <person name="Grigoriev I.V."/>
            <person name="Henrissat B."/>
            <person name="Lindahl B."/>
            <person name="Martin F."/>
        </authorList>
    </citation>
    <scope>NUCLEOTIDE SEQUENCE</scope>
    <source>
        <strain evidence="7">JB14</strain>
    </source>
</reference>
<comment type="subcellular location">
    <subcellularLocation>
        <location evidence="1">Mitochondrion membrane</location>
        <topology evidence="1">Multi-pass membrane protein</topology>
    </subcellularLocation>
</comment>
<keyword evidence="2 6" id="KW-0812">Transmembrane</keyword>
<dbReference type="Pfam" id="PF08637">
    <property type="entry name" value="NCA2"/>
    <property type="match status" value="2"/>
</dbReference>
<dbReference type="InterPro" id="IPR013946">
    <property type="entry name" value="NCA2-like"/>
</dbReference>
<dbReference type="EMBL" id="ML769393">
    <property type="protein sequence ID" value="KAE9407961.1"/>
    <property type="molecule type" value="Genomic_DNA"/>
</dbReference>